<evidence type="ECO:0000313" key="2">
    <source>
        <dbReference type="EMBL" id="ETV88401.1"/>
    </source>
</evidence>
<gene>
    <name evidence="2" type="ORF">H257_00025</name>
</gene>
<accession>W4HA01</accession>
<sequence length="291" mass="32380">MQLFISRCHSNRAIEYPCCPGFDLSRASGGKLSAADDSRGGHFPRRRVCCDDGRRNVAPVVVVIAASAQPEVDPPTSRHVCGVPPPSKRPQVPPSPTKTVWYYYSGYQPPPAPKSLPTPPQPIPGLCEKGARRLQNVVRRIETFLKPRSGLKPSTDDSHAGDFLDDLLPFLGQVIRQCNHRVTILANESSSKENSSLSSLNLRLAGQRRCHGVRNDVVEYIKRVQLSRTRDSTSCSGHVLDRLNQALVESCTFAMLEHWDVLIRRWTVQCDVGKWNSHLGLHPTHQRPTVS</sequence>
<feature type="region of interest" description="Disordered" evidence="1">
    <location>
        <begin position="73"/>
        <end position="94"/>
    </location>
</feature>
<evidence type="ECO:0000256" key="1">
    <source>
        <dbReference type="SAM" id="MobiDB-lite"/>
    </source>
</evidence>
<reference evidence="2" key="1">
    <citation type="submission" date="2013-12" db="EMBL/GenBank/DDBJ databases">
        <title>The Genome Sequence of Aphanomyces astaci APO3.</title>
        <authorList>
            <consortium name="The Broad Institute Genomics Platform"/>
            <person name="Russ C."/>
            <person name="Tyler B."/>
            <person name="van West P."/>
            <person name="Dieguez-Uribeondo J."/>
            <person name="Young S.K."/>
            <person name="Zeng Q."/>
            <person name="Gargeya S."/>
            <person name="Fitzgerald M."/>
            <person name="Abouelleil A."/>
            <person name="Alvarado L."/>
            <person name="Chapman S.B."/>
            <person name="Gainer-Dewar J."/>
            <person name="Goldberg J."/>
            <person name="Griggs A."/>
            <person name="Gujja S."/>
            <person name="Hansen M."/>
            <person name="Howarth C."/>
            <person name="Imamovic A."/>
            <person name="Ireland A."/>
            <person name="Larimer J."/>
            <person name="McCowan C."/>
            <person name="Murphy C."/>
            <person name="Pearson M."/>
            <person name="Poon T.W."/>
            <person name="Priest M."/>
            <person name="Roberts A."/>
            <person name="Saif S."/>
            <person name="Shea T."/>
            <person name="Sykes S."/>
            <person name="Wortman J."/>
            <person name="Nusbaum C."/>
            <person name="Birren B."/>
        </authorList>
    </citation>
    <scope>NUCLEOTIDE SEQUENCE [LARGE SCALE GENOMIC DNA]</scope>
    <source>
        <strain evidence="2">APO3</strain>
    </source>
</reference>
<organism evidence="2">
    <name type="scientific">Aphanomyces astaci</name>
    <name type="common">Crayfish plague agent</name>
    <dbReference type="NCBI Taxonomy" id="112090"/>
    <lineage>
        <taxon>Eukaryota</taxon>
        <taxon>Sar</taxon>
        <taxon>Stramenopiles</taxon>
        <taxon>Oomycota</taxon>
        <taxon>Saprolegniomycetes</taxon>
        <taxon>Saprolegniales</taxon>
        <taxon>Verrucalvaceae</taxon>
        <taxon>Aphanomyces</taxon>
    </lineage>
</organism>
<dbReference type="GeneID" id="20802021"/>
<name>W4HA01_APHAT</name>
<protein>
    <submittedName>
        <fullName evidence="2">Uncharacterized protein</fullName>
    </submittedName>
</protein>
<proteinExistence type="predicted"/>
<dbReference type="VEuPathDB" id="FungiDB:H257_00025"/>
<dbReference type="RefSeq" id="XP_009820801.1">
    <property type="nucleotide sequence ID" value="XM_009822499.1"/>
</dbReference>
<dbReference type="EMBL" id="KI913114">
    <property type="protein sequence ID" value="ETV88401.1"/>
    <property type="molecule type" value="Genomic_DNA"/>
</dbReference>
<feature type="compositionally biased region" description="Pro residues" evidence="1">
    <location>
        <begin position="83"/>
        <end position="94"/>
    </location>
</feature>
<dbReference type="AlphaFoldDB" id="W4HA01"/>